<keyword evidence="2" id="KW-1185">Reference proteome</keyword>
<dbReference type="Proteomes" id="UP001489509">
    <property type="component" value="Unassembled WGS sequence"/>
</dbReference>
<proteinExistence type="predicted"/>
<organism evidence="1 2">
    <name type="scientific">Solibaculum intestinale</name>
    <dbReference type="NCBI Taxonomy" id="3133165"/>
    <lineage>
        <taxon>Bacteria</taxon>
        <taxon>Bacillati</taxon>
        <taxon>Bacillota</taxon>
        <taxon>Clostridia</taxon>
        <taxon>Eubacteriales</taxon>
        <taxon>Oscillospiraceae</taxon>
        <taxon>Solibaculum</taxon>
    </lineage>
</organism>
<dbReference type="RefSeq" id="WP_349217618.1">
    <property type="nucleotide sequence ID" value="NZ_JBBMFD010000001.1"/>
</dbReference>
<evidence type="ECO:0000313" key="2">
    <source>
        <dbReference type="Proteomes" id="UP001489509"/>
    </source>
</evidence>
<reference evidence="1 2" key="1">
    <citation type="submission" date="2024-03" db="EMBL/GenBank/DDBJ databases">
        <title>Human intestinal bacterial collection.</title>
        <authorList>
            <person name="Pauvert C."/>
            <person name="Hitch T.C.A."/>
            <person name="Clavel T."/>
        </authorList>
    </citation>
    <scope>NUCLEOTIDE SEQUENCE [LARGE SCALE GENOMIC DNA]</scope>
    <source>
        <strain evidence="1 2">CLA-JM-H44</strain>
    </source>
</reference>
<sequence length="178" mass="18772">MNLVLYGDRQPELRETLVRALAAYGGVQYYGGGGLMCDPAEGPVAHYLYCVKDPLRVGMPNTVVVFDSDRAQDIQYLPEGCPCIVDAGDAAALSYLKSVGHAAICCGTSAKDTLCVSSMDYGNAVVSVQRELPTLTQTVVEPGDVPLHLKKPCEPFSMLAASAVLLLSGLAVTDGIAF</sequence>
<comment type="caution">
    <text evidence="1">The sequence shown here is derived from an EMBL/GenBank/DDBJ whole genome shotgun (WGS) entry which is preliminary data.</text>
</comment>
<dbReference type="EMBL" id="JBBMFD010000001">
    <property type="protein sequence ID" value="MEQ2439343.1"/>
    <property type="molecule type" value="Genomic_DNA"/>
</dbReference>
<protein>
    <submittedName>
        <fullName evidence="1">Uncharacterized protein</fullName>
    </submittedName>
</protein>
<gene>
    <name evidence="1" type="ORF">WMO26_00715</name>
</gene>
<evidence type="ECO:0000313" key="1">
    <source>
        <dbReference type="EMBL" id="MEQ2439343.1"/>
    </source>
</evidence>
<accession>A0ABV1DWC2</accession>
<name>A0ABV1DWC2_9FIRM</name>